<name>A0ABP8FKJ2_9BACT</name>
<evidence type="ECO:0000313" key="1">
    <source>
        <dbReference type="EMBL" id="GAA4305950.1"/>
    </source>
</evidence>
<reference evidence="2" key="1">
    <citation type="journal article" date="2019" name="Int. J. Syst. Evol. Microbiol.">
        <title>The Global Catalogue of Microorganisms (GCM) 10K type strain sequencing project: providing services to taxonomists for standard genome sequencing and annotation.</title>
        <authorList>
            <consortium name="The Broad Institute Genomics Platform"/>
            <consortium name="The Broad Institute Genome Sequencing Center for Infectious Disease"/>
            <person name="Wu L."/>
            <person name="Ma J."/>
        </authorList>
    </citation>
    <scope>NUCLEOTIDE SEQUENCE [LARGE SCALE GENOMIC DNA]</scope>
    <source>
        <strain evidence="2">JCM 17917</strain>
    </source>
</reference>
<sequence length="138" mass="16039">MANAQKVVSSFKEAEGTAYSMQSLDARYKSAIHEDSTQAVFTGQAQQQHITAYRQLLQNLGRYLVQNKFSWDKPTRCFNRFYFNQDGSIDYYLFNFQDVDAQKLAEFQRLMTQFIQSNKIAMQAPVKFSQCSPVVYKD</sequence>
<proteinExistence type="predicted"/>
<dbReference type="EMBL" id="BAABGX010000002">
    <property type="protein sequence ID" value="GAA4305950.1"/>
    <property type="molecule type" value="Genomic_DNA"/>
</dbReference>
<comment type="caution">
    <text evidence="1">The sequence shown here is derived from an EMBL/GenBank/DDBJ whole genome shotgun (WGS) entry which is preliminary data.</text>
</comment>
<keyword evidence="2" id="KW-1185">Reference proteome</keyword>
<dbReference type="Proteomes" id="UP001501844">
    <property type="component" value="Unassembled WGS sequence"/>
</dbReference>
<organism evidence="1 2">
    <name type="scientific">Nibribacter koreensis</name>
    <dbReference type="NCBI Taxonomy" id="1084519"/>
    <lineage>
        <taxon>Bacteria</taxon>
        <taxon>Pseudomonadati</taxon>
        <taxon>Bacteroidota</taxon>
        <taxon>Cytophagia</taxon>
        <taxon>Cytophagales</taxon>
        <taxon>Hymenobacteraceae</taxon>
        <taxon>Nibribacter</taxon>
    </lineage>
</organism>
<accession>A0ABP8FKJ2</accession>
<gene>
    <name evidence="1" type="ORF">GCM10023183_20640</name>
</gene>
<protein>
    <submittedName>
        <fullName evidence="1">Uncharacterized protein</fullName>
    </submittedName>
</protein>
<evidence type="ECO:0000313" key="2">
    <source>
        <dbReference type="Proteomes" id="UP001501844"/>
    </source>
</evidence>